<dbReference type="EMBL" id="FJUX01000037">
    <property type="protein sequence ID" value="CZS98691.1"/>
    <property type="molecule type" value="Genomic_DNA"/>
</dbReference>
<sequence length="269" mass="30338">MSSPLRRSWQIKQLPTSKVTETFQTFGLDGASDPESPTDSTSNRDTQSNRGSLSRKSISYNDTQFWKSTKASRARAQSSAKSSRKASLAEGIFDEPAISTKQRTRSNIDSKELSSSISTFGGARMVRDITMPGSSGYIVLRYTQEFPHCKPQGIFTSLVTANNKVIELFVNDEEERYEGCKLAEEWAKLRGKITPHISEEGFLQYTRTRVEPKSMVWVSKTPVYSDVIDVNEGEVVDVDAVLMKWPDAKEMKDLWEASCPERRKLAGWR</sequence>
<dbReference type="OrthoDB" id="3539164at2759"/>
<reference evidence="3" key="1">
    <citation type="submission" date="2016-03" db="EMBL/GenBank/DDBJ databases">
        <authorList>
            <person name="Guldener U."/>
        </authorList>
    </citation>
    <scope>NUCLEOTIDE SEQUENCE [LARGE SCALE GENOMIC DNA]</scope>
    <source>
        <strain evidence="3">04CH-RAC-A.6.1</strain>
    </source>
</reference>
<proteinExistence type="predicted"/>
<evidence type="ECO:0000256" key="1">
    <source>
        <dbReference type="SAM" id="MobiDB-lite"/>
    </source>
</evidence>
<evidence type="ECO:0000313" key="2">
    <source>
        <dbReference type="EMBL" id="CZS98691.1"/>
    </source>
</evidence>
<gene>
    <name evidence="2" type="ORF">RAG0_07317</name>
</gene>
<feature type="compositionally biased region" description="Polar residues" evidence="1">
    <location>
        <begin position="35"/>
        <end position="55"/>
    </location>
</feature>
<accession>A0A1E1KL36</accession>
<organism evidence="2 3">
    <name type="scientific">Rhynchosporium agropyri</name>
    <dbReference type="NCBI Taxonomy" id="914238"/>
    <lineage>
        <taxon>Eukaryota</taxon>
        <taxon>Fungi</taxon>
        <taxon>Dikarya</taxon>
        <taxon>Ascomycota</taxon>
        <taxon>Pezizomycotina</taxon>
        <taxon>Leotiomycetes</taxon>
        <taxon>Helotiales</taxon>
        <taxon>Ploettnerulaceae</taxon>
        <taxon>Rhynchosporium</taxon>
    </lineage>
</organism>
<keyword evidence="3" id="KW-1185">Reference proteome</keyword>
<name>A0A1E1KL36_9HELO</name>
<feature type="region of interest" description="Disordered" evidence="1">
    <location>
        <begin position="25"/>
        <end position="55"/>
    </location>
</feature>
<protein>
    <submittedName>
        <fullName evidence="2">Uncharacterized protein</fullName>
    </submittedName>
</protein>
<evidence type="ECO:0000313" key="3">
    <source>
        <dbReference type="Proteomes" id="UP000178912"/>
    </source>
</evidence>
<dbReference type="Proteomes" id="UP000178912">
    <property type="component" value="Unassembled WGS sequence"/>
</dbReference>
<dbReference type="AlphaFoldDB" id="A0A1E1KL36"/>